<dbReference type="Proteomes" id="UP000177583">
    <property type="component" value="Unassembled WGS sequence"/>
</dbReference>
<evidence type="ECO:0000256" key="1">
    <source>
        <dbReference type="SAM" id="SignalP"/>
    </source>
</evidence>
<comment type="caution">
    <text evidence="3">The sequence shown here is derived from an EMBL/GenBank/DDBJ whole genome shotgun (WGS) entry which is preliminary data.</text>
</comment>
<accession>A0A1F6GRS5</accession>
<reference evidence="3 4" key="1">
    <citation type="journal article" date="2016" name="Nat. Commun.">
        <title>Thousands of microbial genomes shed light on interconnected biogeochemical processes in an aquifer system.</title>
        <authorList>
            <person name="Anantharaman K."/>
            <person name="Brown C.T."/>
            <person name="Hug L.A."/>
            <person name="Sharon I."/>
            <person name="Castelle C.J."/>
            <person name="Probst A.J."/>
            <person name="Thomas B.C."/>
            <person name="Singh A."/>
            <person name="Wilkins M.J."/>
            <person name="Karaoz U."/>
            <person name="Brodie E.L."/>
            <person name="Williams K.H."/>
            <person name="Hubbard S.S."/>
            <person name="Banfield J.F."/>
        </authorList>
    </citation>
    <scope>NUCLEOTIDE SEQUENCE [LARGE SCALE GENOMIC DNA]</scope>
</reference>
<name>A0A1F6GRS5_9PROT</name>
<sequence length="660" mass="72313">MKDKAWPLGFKSVKPRSLIQRLALCLLLASPLASPAWALDQSAALDQAAGYFAQSAAKFGAGTQVEVEVVNYRSKKADTQAMKLETDLYHALEKKLPKFKIYPKAAVAQSLAGASITDLVSIRGTYEEQGAETLLRLTAVKGYDGEQLGSTQVWFTSKSRTRTLVAVLDIESKSLDPEQRKAMSEIFRSALGSRPGIEMASSADVDKMNPDAIQKSAQCTRDECATIIGEQLGVDRVISSSILRFQENHYILSGKIMDIKNGAILKTATVKHKGDLSTLDLSLEKLAVELAGEVPPTAPVVVVPKLEILTRPEGAEVWINGEKQDQLSPLTLTEQDPGTYEVRAIKGDLAVEETVEYKEGEARSLNLNLTAQPVPLEVESDPSGAKLFVDGQEVGTTPYEGKLLSGTHKLRLEHPDTPPKETQVALLPYQPSQVDLDLGKLPELVLEVSPADAAVYLDGKKISEGDEQEEFSPSDTFGTQTYRQTLTVGTHKLEVEHKQSLKPQVKTLKVDGLQDNYQEAVVLELDPSFVRQQQLERDQSSWAWLFTTTATGGLASLAYTATEYQKGQKAAKDYNTALEQREASGTYSEASTNYQEMTLQKEAYTKHQANSANGLAATLVFVGLGVWLWMDDGEPSAPVAWQITPWMSPEWAGVNLEFKF</sequence>
<feature type="domain" description="PEGA" evidence="2">
    <location>
        <begin position="305"/>
        <end position="370"/>
    </location>
</feature>
<feature type="chain" id="PRO_5009524802" description="PEGA domain-containing protein" evidence="1">
    <location>
        <begin position="39"/>
        <end position="660"/>
    </location>
</feature>
<dbReference type="Pfam" id="PF08308">
    <property type="entry name" value="PEGA"/>
    <property type="match status" value="2"/>
</dbReference>
<dbReference type="EMBL" id="MFNF01000042">
    <property type="protein sequence ID" value="OGH00842.1"/>
    <property type="molecule type" value="Genomic_DNA"/>
</dbReference>
<keyword evidence="1" id="KW-0732">Signal</keyword>
<dbReference type="AlphaFoldDB" id="A0A1F6GRS5"/>
<evidence type="ECO:0000259" key="2">
    <source>
        <dbReference type="Pfam" id="PF08308"/>
    </source>
</evidence>
<feature type="signal peptide" evidence="1">
    <location>
        <begin position="1"/>
        <end position="38"/>
    </location>
</feature>
<protein>
    <recommendedName>
        <fullName evidence="2">PEGA domain-containing protein</fullName>
    </recommendedName>
</protein>
<dbReference type="PANTHER" id="PTHR36194">
    <property type="entry name" value="S-LAYER-LIKE PROTEIN"/>
    <property type="match status" value="1"/>
</dbReference>
<evidence type="ECO:0000313" key="4">
    <source>
        <dbReference type="Proteomes" id="UP000177583"/>
    </source>
</evidence>
<organism evidence="3 4">
    <name type="scientific">Candidatus Lambdaproteobacteria bacterium RIFOXYD2_FULL_56_26</name>
    <dbReference type="NCBI Taxonomy" id="1817773"/>
    <lineage>
        <taxon>Bacteria</taxon>
        <taxon>Pseudomonadati</taxon>
        <taxon>Pseudomonadota</taxon>
        <taxon>Candidatus Lambdaproteobacteria</taxon>
    </lineage>
</organism>
<feature type="domain" description="PEGA" evidence="2">
    <location>
        <begin position="376"/>
        <end position="438"/>
    </location>
</feature>
<dbReference type="PANTHER" id="PTHR36194:SF1">
    <property type="entry name" value="S-LAYER-LIKE PROTEIN"/>
    <property type="match status" value="1"/>
</dbReference>
<dbReference type="InterPro" id="IPR013229">
    <property type="entry name" value="PEGA"/>
</dbReference>
<evidence type="ECO:0000313" key="3">
    <source>
        <dbReference type="EMBL" id="OGH00842.1"/>
    </source>
</evidence>
<proteinExistence type="predicted"/>
<dbReference type="Gene3D" id="3.40.50.10610">
    <property type="entry name" value="ABC-type transport auxiliary lipoprotein component"/>
    <property type="match status" value="1"/>
</dbReference>
<gene>
    <name evidence="3" type="ORF">A2557_03975</name>
</gene>